<dbReference type="SMART" id="SM01040">
    <property type="entry name" value="Bro-N"/>
    <property type="match status" value="1"/>
</dbReference>
<dbReference type="Pfam" id="PF02498">
    <property type="entry name" value="Bro-N"/>
    <property type="match status" value="1"/>
</dbReference>
<name>A0AAF1DB48_9ABAC</name>
<evidence type="ECO:0000259" key="2">
    <source>
        <dbReference type="PROSITE" id="PS51750"/>
    </source>
</evidence>
<feature type="compositionally biased region" description="Low complexity" evidence="1">
    <location>
        <begin position="102"/>
        <end position="122"/>
    </location>
</feature>
<dbReference type="RefSeq" id="YP_010799619.1">
    <property type="nucleotide sequence ID" value="NC_076682.1"/>
</dbReference>
<reference evidence="3" key="1">
    <citation type="submission" date="2019-01" db="EMBL/GenBank/DDBJ databases">
        <authorList>
            <person name="Trentin L.B."/>
            <person name="Santos E.R."/>
            <person name="Silva L.A."/>
            <person name="Sosa-Gomez D.R."/>
            <person name="Ribeiro B.M."/>
            <person name="Ardisson-Araujo D.M.P."/>
        </authorList>
    </citation>
    <scope>NUCLEOTIDE SEQUENCE</scope>
    <source>
        <strain evidence="3">VPN54</strain>
    </source>
</reference>
<organism evidence="3 4">
    <name type="scientific">Rachiplusia nu nucleopolyhedrovirus</name>
    <dbReference type="NCBI Taxonomy" id="2605775"/>
    <lineage>
        <taxon>Viruses</taxon>
        <taxon>Viruses incertae sedis</taxon>
        <taxon>Naldaviricetes</taxon>
        <taxon>Lefavirales</taxon>
        <taxon>Baculoviridae</taxon>
        <taxon>Alphabaculovirus</taxon>
        <taxon>Alphabaculovirus ranus</taxon>
    </lineage>
</organism>
<dbReference type="GeneID" id="80538093"/>
<evidence type="ECO:0000313" key="3">
    <source>
        <dbReference type="EMBL" id="QEI03656.1"/>
    </source>
</evidence>
<dbReference type="InterPro" id="IPR003497">
    <property type="entry name" value="BRO_N_domain"/>
</dbReference>
<sequence length="380" mass="43954">MAKNIAEMLQIKNTTWAIKVHVDNEHKCTINDFKTTEDQQHNNTDNTIYITRSGVLQLVMKCRKSSVFKKWVMQSVLPCISTETGNDEDLSRIIESQDDNESTSLVPTTTTTTTNTNMPPPSTTVVLKKSTNTVNIINRNNVLIEDMLQTIDMLVQENSELKELMEKQCADIEYMYDKQDELYENLATNHNEIINAISDVAKRCAPAPIIHLNPLPPTNFTTDNLVSIPETNNDIYNFYNNQNNNNNNNIEIKYNPAVADYPVDNLLDFTTLDHSFGYSTIKDQQSVIKHLILVRETKTKFRVYCGKRKYVNVKKNRHYRNIIFTSQGIDPLVEWCEFLKQNKMHNVIISCNLRLYDFSKYDDETIEKIVTMLKAKQNKF</sequence>
<accession>A0AAF1DB48</accession>
<evidence type="ECO:0000256" key="1">
    <source>
        <dbReference type="SAM" id="MobiDB-lite"/>
    </source>
</evidence>
<dbReference type="EMBL" id="MK419956">
    <property type="protein sequence ID" value="QEI03656.1"/>
    <property type="molecule type" value="Genomic_DNA"/>
</dbReference>
<dbReference type="KEGG" id="vg:80538093"/>
<protein>
    <submittedName>
        <fullName evidence="3">BRO-A</fullName>
    </submittedName>
</protein>
<proteinExistence type="predicted"/>
<gene>
    <name evidence="3" type="primary">bro-a</name>
</gene>
<feature type="region of interest" description="Disordered" evidence="1">
    <location>
        <begin position="97"/>
        <end position="122"/>
    </location>
</feature>
<dbReference type="PROSITE" id="PS51750">
    <property type="entry name" value="BRO_N"/>
    <property type="match status" value="1"/>
</dbReference>
<feature type="domain" description="Bro-N" evidence="2">
    <location>
        <begin position="1"/>
        <end position="84"/>
    </location>
</feature>
<dbReference type="Proteomes" id="UP000830719">
    <property type="component" value="Segment"/>
</dbReference>
<keyword evidence="4" id="KW-1185">Reference proteome</keyword>
<evidence type="ECO:0000313" key="4">
    <source>
        <dbReference type="Proteomes" id="UP000830719"/>
    </source>
</evidence>